<dbReference type="InterPro" id="IPR011009">
    <property type="entry name" value="Kinase-like_dom_sf"/>
</dbReference>
<dbReference type="Pfam" id="PF01636">
    <property type="entry name" value="APH"/>
    <property type="match status" value="1"/>
</dbReference>
<keyword evidence="4" id="KW-1185">Reference proteome</keyword>
<feature type="compositionally biased region" description="Polar residues" evidence="1">
    <location>
        <begin position="19"/>
        <end position="33"/>
    </location>
</feature>
<feature type="domain" description="Aminoglycoside phosphotransferase" evidence="2">
    <location>
        <begin position="64"/>
        <end position="285"/>
    </location>
</feature>
<organism evidence="3 4">
    <name type="scientific">Lutimaribacter saemankumensis</name>
    <dbReference type="NCBI Taxonomy" id="490829"/>
    <lineage>
        <taxon>Bacteria</taxon>
        <taxon>Pseudomonadati</taxon>
        <taxon>Pseudomonadota</taxon>
        <taxon>Alphaproteobacteria</taxon>
        <taxon>Rhodobacterales</taxon>
        <taxon>Roseobacteraceae</taxon>
        <taxon>Lutimaribacter</taxon>
    </lineage>
</organism>
<keyword evidence="3" id="KW-0808">Transferase</keyword>
<evidence type="ECO:0000313" key="3">
    <source>
        <dbReference type="EMBL" id="SDJ17306.1"/>
    </source>
</evidence>
<accession>A0A1G8RK17</accession>
<protein>
    <submittedName>
        <fullName evidence="3">Predicted kinase, aminoglycoside phosphotransferase (APT) family</fullName>
    </submittedName>
</protein>
<dbReference type="InterPro" id="IPR052898">
    <property type="entry name" value="ACAD10-like"/>
</dbReference>
<proteinExistence type="predicted"/>
<sequence>MEPCEEDQARLGQAAGSAGVTSRTASAEDNLGTTAVRPGFGFDEAALARWMQQNLEGFAGPMQVRQFKGGQSNPTFQVKTPARSYVLRRKPPGPLARGAHAVDREARVIAALGKVGFPVARLLGFCGDPDVIGSEFFVMEMVEGRIFWDARFPEVPQAERPAYFSAMNATLARLHAIDPADVGLSDYGRPGNYFQRQIGLWTKSYLADTDAGRNPGMDRLIAWLPDAIPDSDETAIIHGDFRCDNLIFHPVEPRIIAVLDWELSTLGHPLADFAYHAMMYRMPPDIVAGLGGTDPVPLNIPAERAYVAEYCANTGRDGIEGYDFYIAFNFFRMAAIFHGIKGRVIRGQAVSAHSEARAAQFERLVRLAEQAAEECV</sequence>
<evidence type="ECO:0000256" key="1">
    <source>
        <dbReference type="SAM" id="MobiDB-lite"/>
    </source>
</evidence>
<gene>
    <name evidence="3" type="ORF">SAMN05421850_109155</name>
</gene>
<dbReference type="OrthoDB" id="3806873at2"/>
<dbReference type="STRING" id="490829.SAMN05421850_109155"/>
<name>A0A1G8RK17_9RHOB</name>
<dbReference type="SUPFAM" id="SSF56112">
    <property type="entry name" value="Protein kinase-like (PK-like)"/>
    <property type="match status" value="1"/>
</dbReference>
<evidence type="ECO:0000313" key="4">
    <source>
        <dbReference type="Proteomes" id="UP000199340"/>
    </source>
</evidence>
<feature type="region of interest" description="Disordered" evidence="1">
    <location>
        <begin position="11"/>
        <end position="33"/>
    </location>
</feature>
<keyword evidence="3" id="KW-0418">Kinase</keyword>
<dbReference type="Gene3D" id="3.90.1200.10">
    <property type="match status" value="1"/>
</dbReference>
<dbReference type="PANTHER" id="PTHR47829">
    <property type="entry name" value="HYDROLASE, PUTATIVE (AFU_ORTHOLOGUE AFUA_1G12880)-RELATED"/>
    <property type="match status" value="1"/>
</dbReference>
<dbReference type="AlphaFoldDB" id="A0A1G8RK17"/>
<dbReference type="CDD" id="cd05154">
    <property type="entry name" value="ACAD10_11_N-like"/>
    <property type="match status" value="1"/>
</dbReference>
<dbReference type="EMBL" id="FNEB01000009">
    <property type="protein sequence ID" value="SDJ17306.1"/>
    <property type="molecule type" value="Genomic_DNA"/>
</dbReference>
<dbReference type="PANTHER" id="PTHR47829:SF3">
    <property type="entry name" value="AMINOGLYCOSIDE PHOSPHOTRANSFERASE DOMAIN-CONTAINING PROTEIN"/>
    <property type="match status" value="1"/>
</dbReference>
<dbReference type="GO" id="GO:0016301">
    <property type="term" value="F:kinase activity"/>
    <property type="evidence" value="ECO:0007669"/>
    <property type="project" value="UniProtKB-KW"/>
</dbReference>
<dbReference type="Gene3D" id="3.30.200.20">
    <property type="entry name" value="Phosphorylase Kinase, domain 1"/>
    <property type="match status" value="1"/>
</dbReference>
<dbReference type="InterPro" id="IPR002575">
    <property type="entry name" value="Aminoglycoside_PTrfase"/>
</dbReference>
<reference evidence="3 4" key="1">
    <citation type="submission" date="2016-10" db="EMBL/GenBank/DDBJ databases">
        <authorList>
            <person name="de Groot N.N."/>
        </authorList>
    </citation>
    <scope>NUCLEOTIDE SEQUENCE [LARGE SCALE GENOMIC DNA]</scope>
    <source>
        <strain evidence="3 4">DSM 28010</strain>
    </source>
</reference>
<evidence type="ECO:0000259" key="2">
    <source>
        <dbReference type="Pfam" id="PF01636"/>
    </source>
</evidence>
<dbReference type="InterPro" id="IPR041726">
    <property type="entry name" value="ACAD10_11_N"/>
</dbReference>
<dbReference type="Proteomes" id="UP000199340">
    <property type="component" value="Unassembled WGS sequence"/>
</dbReference>